<evidence type="ECO:0000256" key="1">
    <source>
        <dbReference type="ARBA" id="ARBA00044755"/>
    </source>
</evidence>
<proteinExistence type="inferred from homology"/>
<dbReference type="EMBL" id="JACPSX010000183">
    <property type="protein sequence ID" value="MBI3015306.1"/>
    <property type="molecule type" value="Genomic_DNA"/>
</dbReference>
<evidence type="ECO:0000313" key="3">
    <source>
        <dbReference type="EMBL" id="MBI3015306.1"/>
    </source>
</evidence>
<dbReference type="Proteomes" id="UP000741360">
    <property type="component" value="Unassembled WGS sequence"/>
</dbReference>
<dbReference type="Pfam" id="PF04519">
    <property type="entry name" value="Bactofilin"/>
    <property type="match status" value="1"/>
</dbReference>
<organism evidence="3 4">
    <name type="scientific">Tectimicrobiota bacterium</name>
    <dbReference type="NCBI Taxonomy" id="2528274"/>
    <lineage>
        <taxon>Bacteria</taxon>
        <taxon>Pseudomonadati</taxon>
        <taxon>Nitrospinota/Tectimicrobiota group</taxon>
        <taxon>Candidatus Tectimicrobiota</taxon>
    </lineage>
</organism>
<accession>A0A932GQ53</accession>
<dbReference type="PANTHER" id="PTHR35024">
    <property type="entry name" value="HYPOTHETICAL CYTOSOLIC PROTEIN"/>
    <property type="match status" value="1"/>
</dbReference>
<reference evidence="3" key="1">
    <citation type="submission" date="2020-07" db="EMBL/GenBank/DDBJ databases">
        <title>Huge and variable diversity of episymbiotic CPR bacteria and DPANN archaea in groundwater ecosystems.</title>
        <authorList>
            <person name="He C.Y."/>
            <person name="Keren R."/>
            <person name="Whittaker M."/>
            <person name="Farag I.F."/>
            <person name="Doudna J."/>
            <person name="Cate J.H.D."/>
            <person name="Banfield J.F."/>
        </authorList>
    </citation>
    <scope>NUCLEOTIDE SEQUENCE</scope>
    <source>
        <strain evidence="3">NC_groundwater_717_Ag_S-0.2um_59_8</strain>
    </source>
</reference>
<protein>
    <submittedName>
        <fullName evidence="3">Polymer-forming cytoskeletal protein</fullName>
    </submittedName>
</protein>
<sequence>MGLKSVGKKEGANRETLRAFLGEGTQFHGILSFQGTVRVDGKFEGEILSPDTFIVGESAEVRAEINVGTLIGCGKISGNVRARHRIEIQKGSVLLGDVSTPILVVEEGAVYEGHCRMTALDAERSQDAEGREPDRVFAPVPPYNLSQQDNQKI</sequence>
<dbReference type="InterPro" id="IPR007607">
    <property type="entry name" value="BacA/B"/>
</dbReference>
<gene>
    <name evidence="3" type="ORF">HYY65_09670</name>
</gene>
<evidence type="ECO:0000313" key="4">
    <source>
        <dbReference type="Proteomes" id="UP000741360"/>
    </source>
</evidence>
<comment type="caution">
    <text evidence="3">The sequence shown here is derived from an EMBL/GenBank/DDBJ whole genome shotgun (WGS) entry which is preliminary data.</text>
</comment>
<dbReference type="PANTHER" id="PTHR35024:SF4">
    <property type="entry name" value="POLYMER-FORMING CYTOSKELETAL PROTEIN"/>
    <property type="match status" value="1"/>
</dbReference>
<comment type="similarity">
    <text evidence="1">Belongs to the bactofilin family.</text>
</comment>
<feature type="compositionally biased region" description="Basic and acidic residues" evidence="2">
    <location>
        <begin position="123"/>
        <end position="135"/>
    </location>
</feature>
<feature type="region of interest" description="Disordered" evidence="2">
    <location>
        <begin position="123"/>
        <end position="153"/>
    </location>
</feature>
<feature type="compositionally biased region" description="Polar residues" evidence="2">
    <location>
        <begin position="144"/>
        <end position="153"/>
    </location>
</feature>
<evidence type="ECO:0000256" key="2">
    <source>
        <dbReference type="SAM" id="MobiDB-lite"/>
    </source>
</evidence>
<name>A0A932GQ53_UNCTE</name>
<dbReference type="AlphaFoldDB" id="A0A932GQ53"/>